<evidence type="ECO:0000313" key="1">
    <source>
        <dbReference type="EMBL" id="RLV58724.1"/>
    </source>
</evidence>
<dbReference type="RefSeq" id="WP_121839968.1">
    <property type="nucleotide sequence ID" value="NZ_ML014807.1"/>
</dbReference>
<dbReference type="EMBL" id="QZEI01000058">
    <property type="protein sequence ID" value="RLV58724.1"/>
    <property type="molecule type" value="Genomic_DNA"/>
</dbReference>
<accession>A0A3L8PTV5</accession>
<organism evidence="1 2">
    <name type="scientific">Parashewanella curva</name>
    <dbReference type="NCBI Taxonomy" id="2338552"/>
    <lineage>
        <taxon>Bacteria</taxon>
        <taxon>Pseudomonadati</taxon>
        <taxon>Pseudomonadota</taxon>
        <taxon>Gammaproteobacteria</taxon>
        <taxon>Alteromonadales</taxon>
        <taxon>Shewanellaceae</taxon>
        <taxon>Parashewanella</taxon>
    </lineage>
</organism>
<reference evidence="1 2" key="1">
    <citation type="submission" date="2018-09" db="EMBL/GenBank/DDBJ databases">
        <title>Phylogeny of the Shewanellaceae, and recommendation for two new genera, Pseudoshewanella and Parashewanella.</title>
        <authorList>
            <person name="Wang G."/>
        </authorList>
    </citation>
    <scope>NUCLEOTIDE SEQUENCE [LARGE SCALE GENOMIC DNA]</scope>
    <source>
        <strain evidence="1 2">C51</strain>
    </source>
</reference>
<dbReference type="AlphaFoldDB" id="A0A3L8PTV5"/>
<keyword evidence="2" id="KW-1185">Reference proteome</keyword>
<protein>
    <submittedName>
        <fullName evidence="1">Uncharacterized protein</fullName>
    </submittedName>
</protein>
<evidence type="ECO:0000313" key="2">
    <source>
        <dbReference type="Proteomes" id="UP000281474"/>
    </source>
</evidence>
<dbReference type="Proteomes" id="UP000281474">
    <property type="component" value="Unassembled WGS sequence"/>
</dbReference>
<proteinExistence type="predicted"/>
<name>A0A3L8PTV5_9GAMM</name>
<gene>
    <name evidence="1" type="ORF">D5018_15810</name>
</gene>
<comment type="caution">
    <text evidence="1">The sequence shown here is derived from an EMBL/GenBank/DDBJ whole genome shotgun (WGS) entry which is preliminary data.</text>
</comment>
<sequence length="370" mass="42411">MAESIRDVSRINVQFRDGFSHALLPPETSTVEEKGYQQITDKSKSTFKLKRFFLSKPAEIDRKPARNLRSTLSCFSVSKFYRFMTTQCCPCIPWLLRSDKGYLAHIAKNWPELYQRFALEELPTASFNPEEHRVKTFRDFMFGADLAARKQKLQLGVIDAFGSQIMAHEIHPEIFTSPEVVRHLESFSRLNQYELKMSGKLLAQPRAEALRISSTDDVRMLSSAILFSSKSRKLVFKEAKRAFIVAGKHKVVPVKQLEKIFEAIDLSKLRSGSDKAIRLTLVKLPLEKPRYIKETGLTALGFFTVLMEKFDRTVSIEHTPDYAVVVTSTIYQNFCELLQISEQINGILGVNSKRLLSGQEPYEQEWDKGK</sequence>